<gene>
    <name evidence="1" type="ORF">G4177_34465</name>
</gene>
<sequence>MHPFTPRPTVRRFAKSSLVLMALGGLSLGCTEEPKVEPPPPNPQTLCSGTFSDGTSIDVESPQPLGDVPLPEQSFCDFHTFAWNQFLYLTQTVQDPNDPVFPTKPRFLSYAPWYNMLQPNGAAAPGAFPGGATTLQVGKLDNKQAGGGQDELIDVSGNTVLYDIRFNAPMYDFIVGQNYFTQADYYAFCQPTDPSQPFTACGNTEQLWLPWGNGTPTSMGSMGSVEVKTAWRQFPANDCPASQMYCAGSGLGLIALHIAQKTPTHGEWVWASFEHLGNTPDCAAGSSTPIAPQSPLGTPWALFDPAKVPASVMETKTCGVTAANPQCNLDPHVGTSGFQQVNVCRTDALPAGGASAANCAVVGSSTQDPNANSGGNVSCLNATLRPKLAGIWQNYQLIGTLWTKGTQPPDQDFWISLFQSAKPGLPEKTAVGFPNLANSALETYLQIGSTAYDPNAPGLSNANKAGCFGCHNPVAQDSDTDLSHFPSKFNDFQSPRVPAEP</sequence>
<protein>
    <recommendedName>
        <fullName evidence="3">Cytochrome c family protein</fullName>
    </recommendedName>
</protein>
<organism evidence="1 2">
    <name type="scientific">Corallococcus soli</name>
    <dbReference type="NCBI Taxonomy" id="2710757"/>
    <lineage>
        <taxon>Bacteria</taxon>
        <taxon>Pseudomonadati</taxon>
        <taxon>Myxococcota</taxon>
        <taxon>Myxococcia</taxon>
        <taxon>Myxococcales</taxon>
        <taxon>Cystobacterineae</taxon>
        <taxon>Myxococcaceae</taxon>
        <taxon>Corallococcus</taxon>
    </lineage>
</organism>
<keyword evidence="2" id="KW-1185">Reference proteome</keyword>
<dbReference type="RefSeq" id="WP_193430416.1">
    <property type="nucleotide sequence ID" value="NZ_CBCSIP010000204.1"/>
</dbReference>
<evidence type="ECO:0008006" key="3">
    <source>
        <dbReference type="Google" id="ProtNLM"/>
    </source>
</evidence>
<accession>A0ABR9PZB8</accession>
<dbReference type="Proteomes" id="UP001516472">
    <property type="component" value="Unassembled WGS sequence"/>
</dbReference>
<name>A0ABR9PZB8_9BACT</name>
<dbReference type="PROSITE" id="PS51257">
    <property type="entry name" value="PROKAR_LIPOPROTEIN"/>
    <property type="match status" value="1"/>
</dbReference>
<comment type="caution">
    <text evidence="1">The sequence shown here is derived from an EMBL/GenBank/DDBJ whole genome shotgun (WGS) entry which is preliminary data.</text>
</comment>
<proteinExistence type="predicted"/>
<evidence type="ECO:0000313" key="2">
    <source>
        <dbReference type="Proteomes" id="UP001516472"/>
    </source>
</evidence>
<dbReference type="EMBL" id="JAAIYO010000017">
    <property type="protein sequence ID" value="MBE4753267.1"/>
    <property type="molecule type" value="Genomic_DNA"/>
</dbReference>
<evidence type="ECO:0000313" key="1">
    <source>
        <dbReference type="EMBL" id="MBE4753267.1"/>
    </source>
</evidence>
<reference evidence="1 2" key="1">
    <citation type="submission" date="2020-02" db="EMBL/GenBank/DDBJ databases">
        <authorList>
            <person name="Babadi Z.K."/>
            <person name="Risdian C."/>
            <person name="Ebrahimipour G.H."/>
            <person name="Wink J."/>
        </authorList>
    </citation>
    <scope>NUCLEOTIDE SEQUENCE [LARGE SCALE GENOMIC DNA]</scope>
    <source>
        <strain evidence="1 2">ZKHCc1 1396</strain>
    </source>
</reference>